<feature type="compositionally biased region" description="Pro residues" evidence="1">
    <location>
        <begin position="744"/>
        <end position="769"/>
    </location>
</feature>
<evidence type="ECO:0000313" key="3">
    <source>
        <dbReference type="EMBL" id="ODM92591.1"/>
    </source>
</evidence>
<dbReference type="Proteomes" id="UP000094527">
    <property type="component" value="Unassembled WGS sequence"/>
</dbReference>
<feature type="region of interest" description="Disordered" evidence="1">
    <location>
        <begin position="175"/>
        <end position="197"/>
    </location>
</feature>
<gene>
    <name evidence="3" type="ORF">Ocin01_14087</name>
</gene>
<feature type="signal peptide" evidence="2">
    <location>
        <begin position="1"/>
        <end position="22"/>
    </location>
</feature>
<proteinExistence type="predicted"/>
<dbReference type="AlphaFoldDB" id="A0A1D2MI41"/>
<keyword evidence="4" id="KW-1185">Reference proteome</keyword>
<name>A0A1D2MI41_ORCCI</name>
<reference evidence="3 4" key="1">
    <citation type="journal article" date="2016" name="Genome Biol. Evol.">
        <title>Gene Family Evolution Reflects Adaptation to Soil Environmental Stressors in the Genome of the Collembolan Orchesella cincta.</title>
        <authorList>
            <person name="Faddeeva-Vakhrusheva A."/>
            <person name="Derks M.F."/>
            <person name="Anvar S.Y."/>
            <person name="Agamennone V."/>
            <person name="Suring W."/>
            <person name="Smit S."/>
            <person name="van Straalen N.M."/>
            <person name="Roelofs D."/>
        </authorList>
    </citation>
    <scope>NUCLEOTIDE SEQUENCE [LARGE SCALE GENOMIC DNA]</scope>
    <source>
        <tissue evidence="3">Mixed pool</tissue>
    </source>
</reference>
<accession>A0A1D2MI41</accession>
<dbReference type="OrthoDB" id="10690206at2759"/>
<feature type="compositionally biased region" description="Basic residues" evidence="1">
    <location>
        <begin position="771"/>
        <end position="783"/>
    </location>
</feature>
<feature type="region of interest" description="Disordered" evidence="1">
    <location>
        <begin position="571"/>
        <end position="677"/>
    </location>
</feature>
<evidence type="ECO:0000256" key="2">
    <source>
        <dbReference type="SAM" id="SignalP"/>
    </source>
</evidence>
<feature type="compositionally biased region" description="Low complexity" evidence="1">
    <location>
        <begin position="663"/>
        <end position="674"/>
    </location>
</feature>
<feature type="chain" id="PRO_5008904068" evidence="2">
    <location>
        <begin position="23"/>
        <end position="783"/>
    </location>
</feature>
<feature type="compositionally biased region" description="Polar residues" evidence="1">
    <location>
        <begin position="623"/>
        <end position="641"/>
    </location>
</feature>
<feature type="region of interest" description="Disordered" evidence="1">
    <location>
        <begin position="478"/>
        <end position="555"/>
    </location>
</feature>
<organism evidence="3 4">
    <name type="scientific">Orchesella cincta</name>
    <name type="common">Springtail</name>
    <name type="synonym">Podura cincta</name>
    <dbReference type="NCBI Taxonomy" id="48709"/>
    <lineage>
        <taxon>Eukaryota</taxon>
        <taxon>Metazoa</taxon>
        <taxon>Ecdysozoa</taxon>
        <taxon>Arthropoda</taxon>
        <taxon>Hexapoda</taxon>
        <taxon>Collembola</taxon>
        <taxon>Entomobryomorpha</taxon>
        <taxon>Entomobryoidea</taxon>
        <taxon>Orchesellidae</taxon>
        <taxon>Orchesellinae</taxon>
        <taxon>Orchesella</taxon>
    </lineage>
</organism>
<comment type="caution">
    <text evidence="3">The sequence shown here is derived from an EMBL/GenBank/DDBJ whole genome shotgun (WGS) entry which is preliminary data.</text>
</comment>
<evidence type="ECO:0000256" key="1">
    <source>
        <dbReference type="SAM" id="MobiDB-lite"/>
    </source>
</evidence>
<keyword evidence="2" id="KW-0732">Signal</keyword>
<dbReference type="EMBL" id="LJIJ01001194">
    <property type="protein sequence ID" value="ODM92591.1"/>
    <property type="molecule type" value="Genomic_DNA"/>
</dbReference>
<protein>
    <submittedName>
        <fullName evidence="3">Uncharacterized protein</fullName>
    </submittedName>
</protein>
<feature type="compositionally biased region" description="Low complexity" evidence="1">
    <location>
        <begin position="571"/>
        <end position="588"/>
    </location>
</feature>
<feature type="compositionally biased region" description="Pro residues" evidence="1">
    <location>
        <begin position="538"/>
        <end position="548"/>
    </location>
</feature>
<sequence length="783" mass="84310">MDLRKKIPVVAIAFCFLAGSRAHLLPQALEDVHAFVQAELNQGRSQGGSQLDIDTPPQGGSAFQTTQTYIGTPVVIQKEVFLDGKNGFQKFVDDLNIGASQIILDRTGPTSGGDPELARGLVPPSPIITQQSTLQLQDAAASTQIAQVIPANLVGPSTFVSNAEQATASSQIIQRNQVKNSQRDVPLPQSRPKKMDGWVPLDQEGTRIAKAVGAQLQGDSEPATLLDESVSYKNVGYSPKTSANEVDAATTTVQVDNLVIGTNSHSASKKLTAKYPVYPGSNSAEKPHPKVVIHAQNVIIRDNLPENSPEAANSPAENSTSGNIQQFQAYSKVPQLNNFLRDQLRIAAMNQLLQSQIALQAQEPLPLPPLHPLSDKAFPPSLSPTRNCSGARNGHFPPSLIEPQPSASSMMSFNIPHFVRMSPDARPLASIQSHSKIPFPGGLGAIYRNLLQNSGGGGSSLFDPREPLDHSLLAALSGQRQKSPRFIPPPHFKSARPDYGDGVAYKFTENPETPEDSQDQDKQKPHIPPITIVSAEPSRPPPPPPPPLGGGSLSQISDDLLKQLIIEELDNSNSNPLLPSSNPFYGGRPQPPRGRRPSRPFPYGTNAHPFSFLNGGGPDSDIQESYNSYGSAGPSDTTSTYIFEGDDDISYGGSPGGPPPPSGGDYDSSDSEPGIMPLTKETMMSLGKSLFHQALDFSKNHNPLTFIQRVRKLPPVKFELYKMPVGIPEGMVNTLSGKQRGPPSHAPPSNYGPPPPRSYRPSSYGPPPRNGGKKKHYTRKYRF</sequence>
<feature type="region of interest" description="Disordered" evidence="1">
    <location>
        <begin position="731"/>
        <end position="783"/>
    </location>
</feature>
<evidence type="ECO:0000313" key="4">
    <source>
        <dbReference type="Proteomes" id="UP000094527"/>
    </source>
</evidence>